<evidence type="ECO:0000256" key="4">
    <source>
        <dbReference type="ARBA" id="ARBA00022833"/>
    </source>
</evidence>
<evidence type="ECO:0000256" key="12">
    <source>
        <dbReference type="SAM" id="MobiDB-lite"/>
    </source>
</evidence>
<evidence type="ECO:0000256" key="7">
    <source>
        <dbReference type="ARBA" id="ARBA00038326"/>
    </source>
</evidence>
<feature type="domain" description="A to I editase" evidence="13">
    <location>
        <begin position="63"/>
        <end position="508"/>
    </location>
</feature>
<dbReference type="GO" id="GO:0046872">
    <property type="term" value="F:metal ion binding"/>
    <property type="evidence" value="ECO:0007669"/>
    <property type="project" value="UniProtKB-KW"/>
</dbReference>
<dbReference type="EMBL" id="JW867431">
    <property type="protein sequence ID" value="AFO99948.1"/>
    <property type="molecule type" value="mRNA"/>
</dbReference>
<evidence type="ECO:0000259" key="13">
    <source>
        <dbReference type="PROSITE" id="PS50141"/>
    </source>
</evidence>
<dbReference type="PROSITE" id="PS50141">
    <property type="entry name" value="A_DEAMIN_EDITASE"/>
    <property type="match status" value="1"/>
</dbReference>
<keyword evidence="2" id="KW-0479">Metal-binding</keyword>
<comment type="function">
    <text evidence="6">Specifically deaminates adenosine-37 to inosine in tRNA-Ala.</text>
</comment>
<reference evidence="14" key="1">
    <citation type="journal article" date="2014" name="Nature">
        <title>Elephant shark genome provides unique insights into gnathostome evolution.</title>
        <authorList>
            <consortium name="International Elephant Shark Genome Sequencing Consortium"/>
            <person name="Venkatesh B."/>
            <person name="Lee A.P."/>
            <person name="Ravi V."/>
            <person name="Maurya A.K."/>
            <person name="Lian M.M."/>
            <person name="Swann J.B."/>
            <person name="Ohta Y."/>
            <person name="Flajnik M.F."/>
            <person name="Sutoh Y."/>
            <person name="Kasahara M."/>
            <person name="Hoon S."/>
            <person name="Gangu V."/>
            <person name="Roy S.W."/>
            <person name="Irimia M."/>
            <person name="Korzh V."/>
            <person name="Kondrychyn I."/>
            <person name="Lim Z.W."/>
            <person name="Tay B.H."/>
            <person name="Tohari S."/>
            <person name="Kong K.W."/>
            <person name="Ho S."/>
            <person name="Lorente-Galdos B."/>
            <person name="Quilez J."/>
            <person name="Marques-Bonet T."/>
            <person name="Raney B.J."/>
            <person name="Ingham P.W."/>
            <person name="Tay A."/>
            <person name="Hillier L.W."/>
            <person name="Minx P."/>
            <person name="Boehm T."/>
            <person name="Wilson R.K."/>
            <person name="Brenner S."/>
            <person name="Warren W.C."/>
        </authorList>
    </citation>
    <scope>NUCLEOTIDE SEQUENCE</scope>
    <source>
        <tissue evidence="14">Spleen</tissue>
    </source>
</reference>
<dbReference type="GO" id="GO:0008033">
    <property type="term" value="P:tRNA processing"/>
    <property type="evidence" value="ECO:0007669"/>
    <property type="project" value="UniProtKB-KW"/>
</dbReference>
<evidence type="ECO:0000256" key="6">
    <source>
        <dbReference type="ARBA" id="ARBA00037784"/>
    </source>
</evidence>
<keyword evidence="4" id="KW-0862">Zinc</keyword>
<organism evidence="14">
    <name type="scientific">Callorhinchus milii</name>
    <name type="common">Ghost shark</name>
    <dbReference type="NCBI Taxonomy" id="7868"/>
    <lineage>
        <taxon>Eukaryota</taxon>
        <taxon>Metazoa</taxon>
        <taxon>Chordata</taxon>
        <taxon>Craniata</taxon>
        <taxon>Vertebrata</taxon>
        <taxon>Chondrichthyes</taxon>
        <taxon>Holocephali</taxon>
        <taxon>Chimaeriformes</taxon>
        <taxon>Callorhinchidae</taxon>
        <taxon>Callorhinchus</taxon>
    </lineage>
</organism>
<feature type="compositionally biased region" description="Polar residues" evidence="12">
    <location>
        <begin position="163"/>
        <end position="177"/>
    </location>
</feature>
<dbReference type="AlphaFoldDB" id="V9KPH4"/>
<feature type="region of interest" description="Disordered" evidence="12">
    <location>
        <begin position="161"/>
        <end position="198"/>
    </location>
</feature>
<dbReference type="PANTHER" id="PTHR46516">
    <property type="entry name" value="TRNA-SPECIFIC ADENOSINE DEAMINASE 1"/>
    <property type="match status" value="1"/>
</dbReference>
<evidence type="ECO:0000256" key="2">
    <source>
        <dbReference type="ARBA" id="ARBA00022723"/>
    </source>
</evidence>
<sequence>MWTANEIAGLCYEHYTTKLPKKGLPKFGWEWTLLAAVVKVEGNIGTEPGCSSESNDVNLEVVSMGTGSKCIGQSSMKKNGNIVNDSHAEVIARRGFLRYLYYQLKQAFKDKDSIFTAGKENRKWHLKPRISFVLFISHTPCGDASIFPKVENLAAKSGDGGDQCSQLTAHDNQVTNNEHLKNTEENTNSKKRKYDESATETCEKKVKQDIESGDLVSASGTIIERKLTPSKKESSIVATDVNKCIQIAEYSNKSQAKINVSDIHRTGAKCVPGGFQDPLQAGVNYHCVGSLRLKPGRGDRSSSMSCSDKLARWTVLGCQGALLMHFLEEPVYLSSIVVGQCPYSEESMKRAIIDRCCNITSLPKEFRMQNVVLLQSDLEFVHSRHSVLRTHDPSKGRLVPCASAVSWCAVPHRPSDVSVNGYKQGATKKILGTPQGRCIICKAELFEAFKELLLCLAEEDYPIIFRKNKPKTYWDFKEAAANYQKAWSELQRQAFNTWVRTPREYLQFE</sequence>
<comment type="similarity">
    <text evidence="7">Belongs to the ADAT1 family.</text>
</comment>
<comment type="cofactor">
    <cofactor evidence="5">
        <name>1D-myo-inositol hexakisphosphate</name>
        <dbReference type="ChEBI" id="CHEBI:58130"/>
    </cofactor>
</comment>
<name>V9KPH4_CALMI</name>
<accession>V9KPH4</accession>
<evidence type="ECO:0000256" key="5">
    <source>
        <dbReference type="ARBA" id="ARBA00037026"/>
    </source>
</evidence>
<proteinExistence type="evidence at transcript level"/>
<evidence type="ECO:0000256" key="11">
    <source>
        <dbReference type="ARBA" id="ARBA00047635"/>
    </source>
</evidence>
<dbReference type="GO" id="GO:0043829">
    <property type="term" value="F:tRNA-specific adenosine-37 deaminase activity"/>
    <property type="evidence" value="ECO:0007669"/>
    <property type="project" value="UniProtKB-EC"/>
</dbReference>
<keyword evidence="1" id="KW-0819">tRNA processing</keyword>
<dbReference type="PANTHER" id="PTHR46516:SF1">
    <property type="entry name" value="TRNA-SPECIFIC ADENOSINE DEAMINASE 1"/>
    <property type="match status" value="1"/>
</dbReference>
<evidence type="ECO:0000256" key="10">
    <source>
        <dbReference type="ARBA" id="ARBA00041760"/>
    </source>
</evidence>
<protein>
    <recommendedName>
        <fullName evidence="9">tRNA-specific adenosine deaminase 1</fullName>
        <ecNumber evidence="8">3.5.4.34</ecNumber>
    </recommendedName>
    <alternativeName>
        <fullName evidence="10">tRNA-specific adenosine-37 deaminase</fullName>
    </alternativeName>
</protein>
<dbReference type="SMART" id="SM00552">
    <property type="entry name" value="ADEAMc"/>
    <property type="match status" value="1"/>
</dbReference>
<dbReference type="EC" id="3.5.4.34" evidence="8"/>
<evidence type="ECO:0000256" key="8">
    <source>
        <dbReference type="ARBA" id="ARBA00038940"/>
    </source>
</evidence>
<dbReference type="GO" id="GO:0003723">
    <property type="term" value="F:RNA binding"/>
    <property type="evidence" value="ECO:0007669"/>
    <property type="project" value="InterPro"/>
</dbReference>
<dbReference type="InterPro" id="IPR002466">
    <property type="entry name" value="A_deamin"/>
</dbReference>
<comment type="catalytic activity">
    <reaction evidence="11">
        <text>adenosine(37) in tRNA(Ala) + H2O + H(+) = inosine(37) in tRNA(Ala) + NH4(+)</text>
        <dbReference type="Rhea" id="RHEA:50968"/>
        <dbReference type="Rhea" id="RHEA-COMP:12855"/>
        <dbReference type="Rhea" id="RHEA-COMP:12856"/>
        <dbReference type="ChEBI" id="CHEBI:15377"/>
        <dbReference type="ChEBI" id="CHEBI:15378"/>
        <dbReference type="ChEBI" id="CHEBI:28938"/>
        <dbReference type="ChEBI" id="CHEBI:74411"/>
        <dbReference type="ChEBI" id="CHEBI:82852"/>
        <dbReference type="EC" id="3.5.4.34"/>
    </reaction>
</comment>
<dbReference type="Pfam" id="PF02137">
    <property type="entry name" value="A_deamin"/>
    <property type="match status" value="1"/>
</dbReference>
<feature type="compositionally biased region" description="Basic and acidic residues" evidence="12">
    <location>
        <begin position="178"/>
        <end position="198"/>
    </location>
</feature>
<evidence type="ECO:0000256" key="1">
    <source>
        <dbReference type="ARBA" id="ARBA00022694"/>
    </source>
</evidence>
<keyword evidence="3" id="KW-0378">Hydrolase</keyword>
<evidence type="ECO:0000256" key="3">
    <source>
        <dbReference type="ARBA" id="ARBA00022801"/>
    </source>
</evidence>
<evidence type="ECO:0000256" key="9">
    <source>
        <dbReference type="ARBA" id="ARBA00040502"/>
    </source>
</evidence>
<evidence type="ECO:0000313" key="14">
    <source>
        <dbReference type="EMBL" id="AFO99948.1"/>
    </source>
</evidence>